<dbReference type="Proteomes" id="UP000516361">
    <property type="component" value="Chromosome"/>
</dbReference>
<keyword evidence="2" id="KW-1185">Reference proteome</keyword>
<accession>A0A7G1G371</accession>
<name>A0A7G1G371_9BACT</name>
<dbReference type="KEGG" id="ocy:OSSY52_09520"/>
<reference evidence="1 2" key="1">
    <citation type="submission" date="2018-06" db="EMBL/GenBank/DDBJ databases">
        <title>Genome sequencing of Oceanotoga sp. sy52.</title>
        <authorList>
            <person name="Mori K."/>
        </authorList>
    </citation>
    <scope>NUCLEOTIDE SEQUENCE [LARGE SCALE GENOMIC DNA]</scope>
    <source>
        <strain evidence="2">sy52</strain>
    </source>
</reference>
<organism evidence="1 2">
    <name type="scientific">Tepiditoga spiralis</name>
    <dbReference type="NCBI Taxonomy" id="2108365"/>
    <lineage>
        <taxon>Bacteria</taxon>
        <taxon>Thermotogati</taxon>
        <taxon>Thermotogota</taxon>
        <taxon>Thermotogae</taxon>
        <taxon>Petrotogales</taxon>
        <taxon>Petrotogaceae</taxon>
        <taxon>Tepiditoga</taxon>
    </lineage>
</organism>
<dbReference type="EMBL" id="AP018712">
    <property type="protein sequence ID" value="BBE30811.1"/>
    <property type="molecule type" value="Genomic_DNA"/>
</dbReference>
<protein>
    <submittedName>
        <fullName evidence="1">Uncharacterized protein</fullName>
    </submittedName>
</protein>
<evidence type="ECO:0000313" key="1">
    <source>
        <dbReference type="EMBL" id="BBE30811.1"/>
    </source>
</evidence>
<proteinExistence type="predicted"/>
<dbReference type="RefSeq" id="WP_190615879.1">
    <property type="nucleotide sequence ID" value="NZ_AP018712.1"/>
</dbReference>
<dbReference type="AlphaFoldDB" id="A0A7G1G371"/>
<evidence type="ECO:0000313" key="2">
    <source>
        <dbReference type="Proteomes" id="UP000516361"/>
    </source>
</evidence>
<gene>
    <name evidence="1" type="ORF">OSSY52_09520</name>
</gene>
<sequence length="229" mass="28160">MKKTKRRSSWLILFAFLLVITIIGFAEKNKLANMFYPKVIYRRKYCLEEWQINTKKENEYTQWKDVKPTNLKLLFIDINKNYNIKLEVNGSIDIAKKLGIAPSIKRNHSVNVSGQYTFKNPERKNYVWGYYYHIIEHKYNFIRWGYIIKQKFNYQKKVWENVEYEDIMDTSKSFSYTEFKYGGIWDMPEDEYRTKYYGKVSYFEHEYTSKWPNPKRTYEYVQTYYKKGW</sequence>
<dbReference type="InParanoid" id="A0A7G1G371"/>